<sequence length="568" mass="61803">MTSRPASAARSESLPRNTMPVALPLTQSKSTANTPRVLSPNPEVMAITEALEDAKLNEGDEKATTAEFAEGPAMTTAPPVSSVHIPIVVNEAGSPTRQEIQVRGEDDVFETATSAPAFMAPNPAFQQVMHVRGPTTNSYGFAPRPDRLSQAPTAANAQGIFPPEALIFVANLSMHKSEEQLDVSVHEAFDYFGPNHVKVHRDRNRHPYAFVQYEIIQDAVAAVKGAYGLVLDGRKVRVEHAKAERAVILSKLDGSPVSEAEARGILERFGSLELVAAATTPNRRDGGMTNAMYVRFAYYLDCRDALRQFDNHRNTYQLFMAPSLEPRIRVNPDGNAVVRGFQQPRSAIDVKSIYVGNLPEGVSKEELAEYFSAFGNVLNVNTMRKIYEGTIVNNFAFIEFTHEHEAMQAAGGERYFKGVKLRVEAKEYSVRHQARVVPSGVVAPLVTESNAAFNGRARYDGGGGRQMYSHGHPAVAANAYAQHMTPPTAMQNINAYGTPMQAPPGFAMMTPPSHHGGYMPLNQMLPAGIFSPPPTNAQYGYQGVPFGVAPAMYGGVPMIEESGEDAHF</sequence>
<feature type="domain" description="RRM" evidence="3">
    <location>
        <begin position="165"/>
        <end position="243"/>
    </location>
</feature>
<comment type="caution">
    <text evidence="4">The sequence shown here is derived from an EMBL/GenBank/DDBJ whole genome shotgun (WGS) entry which is preliminary data.</text>
</comment>
<dbReference type="InterPro" id="IPR050907">
    <property type="entry name" value="SRSF"/>
</dbReference>
<dbReference type="CDD" id="cd00590">
    <property type="entry name" value="RRM_SF"/>
    <property type="match status" value="1"/>
</dbReference>
<gene>
    <name evidence="4" type="ORF">H2200_010255</name>
</gene>
<dbReference type="Pfam" id="PF00076">
    <property type="entry name" value="RRM_1"/>
    <property type="match status" value="2"/>
</dbReference>
<evidence type="ECO:0000313" key="5">
    <source>
        <dbReference type="Proteomes" id="UP001172673"/>
    </source>
</evidence>
<dbReference type="AlphaFoldDB" id="A0AA38X2G0"/>
<evidence type="ECO:0000256" key="1">
    <source>
        <dbReference type="PROSITE-ProRule" id="PRU00176"/>
    </source>
</evidence>
<dbReference type="PROSITE" id="PS50102">
    <property type="entry name" value="RRM"/>
    <property type="match status" value="2"/>
</dbReference>
<evidence type="ECO:0000313" key="4">
    <source>
        <dbReference type="EMBL" id="KAJ9605598.1"/>
    </source>
</evidence>
<feature type="domain" description="RRM" evidence="3">
    <location>
        <begin position="351"/>
        <end position="428"/>
    </location>
</feature>
<evidence type="ECO:0000256" key="2">
    <source>
        <dbReference type="SAM" id="MobiDB-lite"/>
    </source>
</evidence>
<name>A0AA38X2G0_9EURO</name>
<feature type="region of interest" description="Disordered" evidence="2">
    <location>
        <begin position="1"/>
        <end position="39"/>
    </location>
</feature>
<reference evidence="4" key="1">
    <citation type="submission" date="2022-10" db="EMBL/GenBank/DDBJ databases">
        <title>Culturing micro-colonial fungi from biological soil crusts in the Mojave desert and describing Neophaeococcomyces mojavensis, and introducing the new genera and species Taxawa tesnikishii.</title>
        <authorList>
            <person name="Kurbessoian T."/>
            <person name="Stajich J.E."/>
        </authorList>
    </citation>
    <scope>NUCLEOTIDE SEQUENCE</scope>
    <source>
        <strain evidence="4">TK_41</strain>
    </source>
</reference>
<keyword evidence="1" id="KW-0694">RNA-binding</keyword>
<dbReference type="SMART" id="SM00360">
    <property type="entry name" value="RRM"/>
    <property type="match status" value="2"/>
</dbReference>
<evidence type="ECO:0000259" key="3">
    <source>
        <dbReference type="PROSITE" id="PS50102"/>
    </source>
</evidence>
<keyword evidence="5" id="KW-1185">Reference proteome</keyword>
<feature type="compositionally biased region" description="Polar residues" evidence="2">
    <location>
        <begin position="25"/>
        <end position="36"/>
    </location>
</feature>
<accession>A0AA38X2G0</accession>
<dbReference type="Gene3D" id="3.30.70.330">
    <property type="match status" value="2"/>
</dbReference>
<dbReference type="PANTHER" id="PTHR23147">
    <property type="entry name" value="SERINE/ARGININE RICH SPLICING FACTOR"/>
    <property type="match status" value="1"/>
</dbReference>
<organism evidence="4 5">
    <name type="scientific">Cladophialophora chaetospira</name>
    <dbReference type="NCBI Taxonomy" id="386627"/>
    <lineage>
        <taxon>Eukaryota</taxon>
        <taxon>Fungi</taxon>
        <taxon>Dikarya</taxon>
        <taxon>Ascomycota</taxon>
        <taxon>Pezizomycotina</taxon>
        <taxon>Eurotiomycetes</taxon>
        <taxon>Chaetothyriomycetidae</taxon>
        <taxon>Chaetothyriales</taxon>
        <taxon>Herpotrichiellaceae</taxon>
        <taxon>Cladophialophora</taxon>
    </lineage>
</organism>
<dbReference type="Proteomes" id="UP001172673">
    <property type="component" value="Unassembled WGS sequence"/>
</dbReference>
<dbReference type="InterPro" id="IPR012677">
    <property type="entry name" value="Nucleotide-bd_a/b_plait_sf"/>
</dbReference>
<dbReference type="GO" id="GO:0003723">
    <property type="term" value="F:RNA binding"/>
    <property type="evidence" value="ECO:0007669"/>
    <property type="project" value="UniProtKB-UniRule"/>
</dbReference>
<dbReference type="SUPFAM" id="SSF54928">
    <property type="entry name" value="RNA-binding domain, RBD"/>
    <property type="match status" value="2"/>
</dbReference>
<dbReference type="InterPro" id="IPR035979">
    <property type="entry name" value="RBD_domain_sf"/>
</dbReference>
<dbReference type="InterPro" id="IPR000504">
    <property type="entry name" value="RRM_dom"/>
</dbReference>
<dbReference type="EMBL" id="JAPDRK010000016">
    <property type="protein sequence ID" value="KAJ9605598.1"/>
    <property type="molecule type" value="Genomic_DNA"/>
</dbReference>
<protein>
    <recommendedName>
        <fullName evidence="3">RRM domain-containing protein</fullName>
    </recommendedName>
</protein>
<proteinExistence type="predicted"/>